<dbReference type="PANTHER" id="PTHR43767:SF1">
    <property type="entry name" value="NONRIBOSOMAL PEPTIDE SYNTHASE PES1 (EUROFUNG)-RELATED"/>
    <property type="match status" value="1"/>
</dbReference>
<feature type="domain" description="AMP-binding enzyme C-terminal" evidence="2">
    <location>
        <begin position="474"/>
        <end position="549"/>
    </location>
</feature>
<accession>A0ABX6YKE0</accession>
<dbReference type="InterPro" id="IPR020845">
    <property type="entry name" value="AMP-binding_CS"/>
</dbReference>
<dbReference type="Pfam" id="PF13193">
    <property type="entry name" value="AMP-binding_C"/>
    <property type="match status" value="1"/>
</dbReference>
<dbReference type="SUPFAM" id="SSF56801">
    <property type="entry name" value="Acetyl-CoA synthetase-like"/>
    <property type="match status" value="1"/>
</dbReference>
<evidence type="ECO:0000259" key="1">
    <source>
        <dbReference type="Pfam" id="PF00501"/>
    </source>
</evidence>
<name>A0ABX6YKE0_9MICO</name>
<proteinExistence type="predicted"/>
<keyword evidence="4" id="KW-1185">Reference proteome</keyword>
<dbReference type="PROSITE" id="PS00455">
    <property type="entry name" value="AMP_BINDING"/>
    <property type="match status" value="1"/>
</dbReference>
<dbReference type="InterPro" id="IPR050237">
    <property type="entry name" value="ATP-dep_AMP-bd_enzyme"/>
</dbReference>
<dbReference type="Gene3D" id="3.30.300.30">
    <property type="match status" value="1"/>
</dbReference>
<evidence type="ECO:0000313" key="4">
    <source>
        <dbReference type="Proteomes" id="UP000662814"/>
    </source>
</evidence>
<dbReference type="PANTHER" id="PTHR43767">
    <property type="entry name" value="LONG-CHAIN-FATTY-ACID--COA LIGASE"/>
    <property type="match status" value="1"/>
</dbReference>
<reference evidence="3 4" key="1">
    <citation type="submission" date="2020-12" db="EMBL/GenBank/DDBJ databases">
        <title>Microbacterium sp. HY060.</title>
        <authorList>
            <person name="Zhou J."/>
        </authorList>
    </citation>
    <scope>NUCLEOTIDE SEQUENCE [LARGE SCALE GENOMIC DNA]</scope>
    <source>
        <strain evidence="3 4">HY60</strain>
    </source>
</reference>
<dbReference type="InterPro" id="IPR025110">
    <property type="entry name" value="AMP-bd_C"/>
</dbReference>
<protein>
    <submittedName>
        <fullName evidence="3">AMP-binding protein</fullName>
    </submittedName>
</protein>
<sequence>MTIARSAQTLESLVSADISNAVEALDAQVAGNGDKVAVTVGETGETFTYSEIGRRTDALAASLRERGVNAGDRVAIISETPLTSVISMYGVWKAGAVFAPINPEYSGEFLTYHLNDCGARIVIASPRAAERVDEVRLTIIEHLTVVIDSFDPGRAESGGESLADLTRAGTRPDGTIMFNDPASVIYTSGTTGPAKGVVLSHRWVNQYTWQYRRWVNEDDVIHVDLPMYHVGAAFFNVVRALWVGASISLWERFSASQYWERIAEAGATSSLLLDVMIPWLMQQPESPAAAENTLRHVHMQPLPATHHDFATRFGIDFVTAGFGQTESGSAIYGLVDQFPDDDGGTPEHAKRGLSRELMRSRAKEDGALIVRGDRPIERGFMGWPSPFLEIEIHDAYGRPCADNTTGELVVRPRIASAIFSLYLGKSDYSLHAFRDLWFHTGDTATRDENGILYFRGRIGDRIRVKGENISAFDIEQRALVHPEIVKAAAIGIPSSQGEEDDIVLFLELIHTSELSASELMTYMRTSLARHMHPSEIRIIDSMPVTQTNKIQKHKLHSLVGRSGSRNQR</sequence>
<dbReference type="InterPro" id="IPR045851">
    <property type="entry name" value="AMP-bd_C_sf"/>
</dbReference>
<dbReference type="Gene3D" id="3.40.50.12780">
    <property type="entry name" value="N-terminal domain of ligase-like"/>
    <property type="match status" value="1"/>
</dbReference>
<organism evidence="3 4">
    <name type="scientific">Paramicrobacterium chengjingii</name>
    <dbReference type="NCBI Taxonomy" id="2769067"/>
    <lineage>
        <taxon>Bacteria</taxon>
        <taxon>Bacillati</taxon>
        <taxon>Actinomycetota</taxon>
        <taxon>Actinomycetes</taxon>
        <taxon>Micrococcales</taxon>
        <taxon>Microbacteriaceae</taxon>
        <taxon>Paramicrobacterium</taxon>
    </lineage>
</organism>
<dbReference type="RefSeq" id="WP_166988547.1">
    <property type="nucleotide sequence ID" value="NZ_CP061169.1"/>
</dbReference>
<gene>
    <name evidence="3" type="ORF">HCR76_04335</name>
</gene>
<dbReference type="Proteomes" id="UP000662814">
    <property type="component" value="Chromosome"/>
</dbReference>
<feature type="domain" description="AMP-dependent synthetase/ligase" evidence="1">
    <location>
        <begin position="26"/>
        <end position="411"/>
    </location>
</feature>
<evidence type="ECO:0000313" key="3">
    <source>
        <dbReference type="EMBL" id="QPZ39294.1"/>
    </source>
</evidence>
<dbReference type="InterPro" id="IPR000873">
    <property type="entry name" value="AMP-dep_synth/lig_dom"/>
</dbReference>
<dbReference type="Pfam" id="PF00501">
    <property type="entry name" value="AMP-binding"/>
    <property type="match status" value="1"/>
</dbReference>
<evidence type="ECO:0000259" key="2">
    <source>
        <dbReference type="Pfam" id="PF13193"/>
    </source>
</evidence>
<dbReference type="EMBL" id="CP061169">
    <property type="protein sequence ID" value="QPZ39294.1"/>
    <property type="molecule type" value="Genomic_DNA"/>
</dbReference>
<dbReference type="InterPro" id="IPR042099">
    <property type="entry name" value="ANL_N_sf"/>
</dbReference>